<dbReference type="Pfam" id="PF13310">
    <property type="entry name" value="Virulence_RhuM"/>
    <property type="match status" value="1"/>
</dbReference>
<keyword evidence="2" id="KW-1185">Reference proteome</keyword>
<evidence type="ECO:0000313" key="2">
    <source>
        <dbReference type="Proteomes" id="UP001155241"/>
    </source>
</evidence>
<dbReference type="EMBL" id="JAMXLR010000004">
    <property type="protein sequence ID" value="MCO6042540.1"/>
    <property type="molecule type" value="Genomic_DNA"/>
</dbReference>
<dbReference type="RefSeq" id="WP_252850641.1">
    <property type="nucleotide sequence ID" value="NZ_JAMXLR010000004.1"/>
</dbReference>
<sequence length="44" mass="5067">MAIQAISKHVLSQDELSELNRVVTMYLDYAEDQARRHQTMTMAA</sequence>
<dbReference type="AlphaFoldDB" id="A0A9X2F5H8"/>
<dbReference type="InterPro" id="IPR011204">
    <property type="entry name" value="Virulence_RhuM-like"/>
</dbReference>
<reference evidence="1" key="1">
    <citation type="submission" date="2022-06" db="EMBL/GenBank/DDBJ databases">
        <title>Aeoliella straminimaris, a novel planctomycete from sediments.</title>
        <authorList>
            <person name="Vitorino I.R."/>
            <person name="Lage O.M."/>
        </authorList>
    </citation>
    <scope>NUCLEOTIDE SEQUENCE</scope>
    <source>
        <strain evidence="1">ICT_H6.2</strain>
    </source>
</reference>
<accession>A0A9X2F5H8</accession>
<gene>
    <name evidence="1" type="ORF">NG895_01340</name>
</gene>
<evidence type="ECO:0000313" key="1">
    <source>
        <dbReference type="EMBL" id="MCO6042540.1"/>
    </source>
</evidence>
<name>A0A9X2F5H8_9BACT</name>
<dbReference type="Proteomes" id="UP001155241">
    <property type="component" value="Unassembled WGS sequence"/>
</dbReference>
<proteinExistence type="predicted"/>
<comment type="caution">
    <text evidence="1">The sequence shown here is derived from an EMBL/GenBank/DDBJ whole genome shotgun (WGS) entry which is preliminary data.</text>
</comment>
<organism evidence="1 2">
    <name type="scientific">Aeoliella straminimaris</name>
    <dbReference type="NCBI Taxonomy" id="2954799"/>
    <lineage>
        <taxon>Bacteria</taxon>
        <taxon>Pseudomonadati</taxon>
        <taxon>Planctomycetota</taxon>
        <taxon>Planctomycetia</taxon>
        <taxon>Pirellulales</taxon>
        <taxon>Lacipirellulaceae</taxon>
        <taxon>Aeoliella</taxon>
    </lineage>
</organism>
<protein>
    <submittedName>
        <fullName evidence="1">Virulence RhuM family protein</fullName>
    </submittedName>
</protein>